<keyword evidence="2" id="KW-0503">Monooxygenase</keyword>
<gene>
    <name evidence="2" type="ORF">JNB61_16880</name>
</gene>
<proteinExistence type="predicted"/>
<protein>
    <submittedName>
        <fullName evidence="2">Antibiotic biosynthesis monooxygenase</fullName>
    </submittedName>
</protein>
<dbReference type="PANTHER" id="PTHR33336">
    <property type="entry name" value="QUINOL MONOOXYGENASE YGIN-RELATED"/>
    <property type="match status" value="1"/>
</dbReference>
<dbReference type="SUPFAM" id="SSF54909">
    <property type="entry name" value="Dimeric alpha+beta barrel"/>
    <property type="match status" value="1"/>
</dbReference>
<dbReference type="PROSITE" id="PS51725">
    <property type="entry name" value="ABM"/>
    <property type="match status" value="1"/>
</dbReference>
<dbReference type="Gene3D" id="3.30.70.100">
    <property type="match status" value="1"/>
</dbReference>
<feature type="domain" description="ABM" evidence="1">
    <location>
        <begin position="4"/>
        <end position="93"/>
    </location>
</feature>
<evidence type="ECO:0000313" key="2">
    <source>
        <dbReference type="EMBL" id="MBW9111448.1"/>
    </source>
</evidence>
<name>A0ABS7I641_9MICO</name>
<dbReference type="EMBL" id="JAEUAX010000012">
    <property type="protein sequence ID" value="MBW9111448.1"/>
    <property type="molecule type" value="Genomic_DNA"/>
</dbReference>
<reference evidence="2 3" key="1">
    <citation type="journal article" date="2021" name="MBio">
        <title>Poor Competitiveness of Bradyrhizobium in Pigeon Pea Root Colonization in Indian Soils.</title>
        <authorList>
            <person name="Chalasani D."/>
            <person name="Basu A."/>
            <person name="Pullabhotla S.V.S.R.N."/>
            <person name="Jorrin B."/>
            <person name="Neal A.L."/>
            <person name="Poole P.S."/>
            <person name="Podile A.R."/>
            <person name="Tkacz A."/>
        </authorList>
    </citation>
    <scope>NUCLEOTIDE SEQUENCE [LARGE SCALE GENOMIC DNA]</scope>
    <source>
        <strain evidence="2 3">HU12</strain>
    </source>
</reference>
<sequence>MEHIVLYAEFTARPGARAEVEGLIRGYAEAVRQEPGNVVFDVYTRAEAEDRFVVFEVYRDQTAFDAHIGADKGAAFNHVLGPLVVGGESELSFLRPLEARL</sequence>
<organism evidence="2 3">
    <name type="scientific">Microbacterium ureisolvens</name>
    <dbReference type="NCBI Taxonomy" id="2781186"/>
    <lineage>
        <taxon>Bacteria</taxon>
        <taxon>Bacillati</taxon>
        <taxon>Actinomycetota</taxon>
        <taxon>Actinomycetes</taxon>
        <taxon>Micrococcales</taxon>
        <taxon>Microbacteriaceae</taxon>
        <taxon>Microbacterium</taxon>
    </lineage>
</organism>
<keyword evidence="2" id="KW-0560">Oxidoreductase</keyword>
<dbReference type="Proteomes" id="UP000777440">
    <property type="component" value="Unassembled WGS sequence"/>
</dbReference>
<dbReference type="InterPro" id="IPR007138">
    <property type="entry name" value="ABM_dom"/>
</dbReference>
<dbReference type="PANTHER" id="PTHR33336:SF3">
    <property type="entry name" value="ABM DOMAIN-CONTAINING PROTEIN"/>
    <property type="match status" value="1"/>
</dbReference>
<dbReference type="InterPro" id="IPR011008">
    <property type="entry name" value="Dimeric_a/b-barrel"/>
</dbReference>
<accession>A0ABS7I641</accession>
<evidence type="ECO:0000259" key="1">
    <source>
        <dbReference type="PROSITE" id="PS51725"/>
    </source>
</evidence>
<dbReference type="InterPro" id="IPR050744">
    <property type="entry name" value="AI-2_Isomerase_LsrG"/>
</dbReference>
<dbReference type="GO" id="GO:0004497">
    <property type="term" value="F:monooxygenase activity"/>
    <property type="evidence" value="ECO:0007669"/>
    <property type="project" value="UniProtKB-KW"/>
</dbReference>
<comment type="caution">
    <text evidence="2">The sequence shown here is derived from an EMBL/GenBank/DDBJ whole genome shotgun (WGS) entry which is preliminary data.</text>
</comment>
<evidence type="ECO:0000313" key="3">
    <source>
        <dbReference type="Proteomes" id="UP000777440"/>
    </source>
</evidence>
<keyword evidence="3" id="KW-1185">Reference proteome</keyword>
<dbReference type="RefSeq" id="WP_220291316.1">
    <property type="nucleotide sequence ID" value="NZ_JAEUAX010000012.1"/>
</dbReference>
<dbReference type="Pfam" id="PF03992">
    <property type="entry name" value="ABM"/>
    <property type="match status" value="1"/>
</dbReference>